<comment type="caution">
    <text evidence="2">The sequence shown here is derived from an EMBL/GenBank/DDBJ whole genome shotgun (WGS) entry which is preliminary data.</text>
</comment>
<sequence>MDERETEVPAEDEERGLSKCVSVGGDKDGEDDRRTDKLEQVKEWKKRWRRNWPKEAEKLVDLLEKFMSLNVYWMSHWTISGYIGPRIFMLDLKLHRQATIVTALMLIQTLKVAQTNRRSGRKS</sequence>
<proteinExistence type="predicted"/>
<gene>
    <name evidence="2" type="ORF">BOVATA_010700</name>
</gene>
<name>A0A2H6K9A9_9APIC</name>
<reference evidence="2 3" key="1">
    <citation type="journal article" date="2017" name="BMC Genomics">
        <title>Whole-genome assembly of Babesia ovata and comparative genomics between closely related pathogens.</title>
        <authorList>
            <person name="Yamagishi J."/>
            <person name="Asada M."/>
            <person name="Hakimi H."/>
            <person name="Tanaka T.Q."/>
            <person name="Sugimoto C."/>
            <person name="Kawazu S."/>
        </authorList>
    </citation>
    <scope>NUCLEOTIDE SEQUENCE [LARGE SCALE GENOMIC DNA]</scope>
    <source>
        <strain evidence="2 3">Miyake</strain>
    </source>
</reference>
<dbReference type="Proteomes" id="UP000236319">
    <property type="component" value="Unassembled WGS sequence"/>
</dbReference>
<keyword evidence="3" id="KW-1185">Reference proteome</keyword>
<dbReference type="AlphaFoldDB" id="A0A2H6K9A9"/>
<dbReference type="GeneID" id="39873347"/>
<evidence type="ECO:0000313" key="2">
    <source>
        <dbReference type="EMBL" id="GBE59577.1"/>
    </source>
</evidence>
<protein>
    <submittedName>
        <fullName evidence="2">Uncharacterized protein</fullName>
    </submittedName>
</protein>
<dbReference type="RefSeq" id="XP_028865820.1">
    <property type="nucleotide sequence ID" value="XM_029009987.1"/>
</dbReference>
<organism evidence="2 3">
    <name type="scientific">Babesia ovata</name>
    <dbReference type="NCBI Taxonomy" id="189622"/>
    <lineage>
        <taxon>Eukaryota</taxon>
        <taxon>Sar</taxon>
        <taxon>Alveolata</taxon>
        <taxon>Apicomplexa</taxon>
        <taxon>Aconoidasida</taxon>
        <taxon>Piroplasmida</taxon>
        <taxon>Babesiidae</taxon>
        <taxon>Babesia</taxon>
    </lineage>
</organism>
<feature type="compositionally biased region" description="Basic and acidic residues" evidence="1">
    <location>
        <begin position="25"/>
        <end position="35"/>
    </location>
</feature>
<dbReference type="VEuPathDB" id="PiroplasmaDB:BOVATA_010700"/>
<accession>A0A2H6K9A9</accession>
<evidence type="ECO:0000313" key="3">
    <source>
        <dbReference type="Proteomes" id="UP000236319"/>
    </source>
</evidence>
<evidence type="ECO:0000256" key="1">
    <source>
        <dbReference type="SAM" id="MobiDB-lite"/>
    </source>
</evidence>
<feature type="region of interest" description="Disordered" evidence="1">
    <location>
        <begin position="1"/>
        <end position="35"/>
    </location>
</feature>
<dbReference type="EMBL" id="BDSA01000001">
    <property type="protein sequence ID" value="GBE59577.1"/>
    <property type="molecule type" value="Genomic_DNA"/>
</dbReference>